<dbReference type="AlphaFoldDB" id="A0A4R1YVK2"/>
<dbReference type="OrthoDB" id="7510934at2"/>
<keyword evidence="2" id="KW-0229">DNA integration</keyword>
<sequence length="351" mass="39648">MKQLRKPPKYCQGFEDRHGKMRWYFRRPGFQRRPLPGLPWSPQFMAAYSDAMESDKAEVGKAKVAPGSVAALVASYYRSAEFIGLAESTKRAVRNILERFRAEHGEKRVAHMEKRHVQRILAEKVSTPDAANRLLRLLRSLMVHAVDLGWRRDDPTLGIKKMRHRSEGFETWQEDHIAAFLDHHKPGTRAHLALSLLLHTGQRRGDVVRMGRQHVKAGVLTIVQQKTGQEVSIPLHPELRASLDSLPKDNLTFILSDRGKPLTPEGFTNWFNKMVKAVVDKDGNRLLPDGLSPHGLRKATCRRLAEAGCSAHEIMSISGHQTLAEVTRYTVAANRIHLAERAVAALGRKEQ</sequence>
<feature type="domain" description="Core-binding (CB)" evidence="7">
    <location>
        <begin position="67"/>
        <end position="146"/>
    </location>
</feature>
<keyword evidence="3 5" id="KW-0238">DNA-binding</keyword>
<dbReference type="GO" id="GO:0015074">
    <property type="term" value="P:DNA integration"/>
    <property type="evidence" value="ECO:0007669"/>
    <property type="project" value="UniProtKB-KW"/>
</dbReference>
<feature type="domain" description="Tyr recombinase" evidence="6">
    <location>
        <begin position="167"/>
        <end position="343"/>
    </location>
</feature>
<dbReference type="Proteomes" id="UP000295277">
    <property type="component" value="Unassembled WGS sequence"/>
</dbReference>
<dbReference type="PANTHER" id="PTHR30629:SF2">
    <property type="entry name" value="PROPHAGE INTEGRASE INTS-RELATED"/>
    <property type="match status" value="1"/>
</dbReference>
<evidence type="ECO:0000313" key="8">
    <source>
        <dbReference type="EMBL" id="TCM85168.1"/>
    </source>
</evidence>
<accession>A0A4R1YVK2</accession>
<reference evidence="8 9" key="1">
    <citation type="submission" date="2019-03" db="EMBL/GenBank/DDBJ databases">
        <title>Genomic Encyclopedia of Type Strains, Phase IV (KMG-IV): sequencing the most valuable type-strain genomes for metagenomic binning, comparative biology and taxonomic classification.</title>
        <authorList>
            <person name="Goeker M."/>
        </authorList>
    </citation>
    <scope>NUCLEOTIDE SEQUENCE [LARGE SCALE GENOMIC DNA]</scope>
    <source>
        <strain evidence="8 9">DSM 21153</strain>
    </source>
</reference>
<gene>
    <name evidence="8" type="ORF">EV216_10819</name>
</gene>
<organism evidence="8 9">
    <name type="scientific">Rhodovulum steppense</name>
    <dbReference type="NCBI Taxonomy" id="540251"/>
    <lineage>
        <taxon>Bacteria</taxon>
        <taxon>Pseudomonadati</taxon>
        <taxon>Pseudomonadota</taxon>
        <taxon>Alphaproteobacteria</taxon>
        <taxon>Rhodobacterales</taxon>
        <taxon>Paracoccaceae</taxon>
        <taxon>Rhodovulum</taxon>
    </lineage>
</organism>
<proteinExistence type="inferred from homology"/>
<evidence type="ECO:0000256" key="4">
    <source>
        <dbReference type="ARBA" id="ARBA00023172"/>
    </source>
</evidence>
<dbReference type="GO" id="GO:0003677">
    <property type="term" value="F:DNA binding"/>
    <property type="evidence" value="ECO:0007669"/>
    <property type="project" value="UniProtKB-UniRule"/>
</dbReference>
<name>A0A4R1YVK2_9RHOB</name>
<comment type="similarity">
    <text evidence="1">Belongs to the 'phage' integrase family.</text>
</comment>
<dbReference type="SUPFAM" id="SSF56349">
    <property type="entry name" value="DNA breaking-rejoining enzymes"/>
    <property type="match status" value="1"/>
</dbReference>
<comment type="caution">
    <text evidence="8">The sequence shown here is derived from an EMBL/GenBank/DDBJ whole genome shotgun (WGS) entry which is preliminary data.</text>
</comment>
<dbReference type="InterPro" id="IPR002104">
    <property type="entry name" value="Integrase_catalytic"/>
</dbReference>
<evidence type="ECO:0000313" key="9">
    <source>
        <dbReference type="Proteomes" id="UP000295277"/>
    </source>
</evidence>
<dbReference type="PANTHER" id="PTHR30629">
    <property type="entry name" value="PROPHAGE INTEGRASE"/>
    <property type="match status" value="1"/>
</dbReference>
<dbReference type="Gene3D" id="1.10.443.10">
    <property type="entry name" value="Intergrase catalytic core"/>
    <property type="match status" value="1"/>
</dbReference>
<evidence type="ECO:0000256" key="5">
    <source>
        <dbReference type="PROSITE-ProRule" id="PRU01248"/>
    </source>
</evidence>
<dbReference type="GO" id="GO:0006310">
    <property type="term" value="P:DNA recombination"/>
    <property type="evidence" value="ECO:0007669"/>
    <property type="project" value="UniProtKB-KW"/>
</dbReference>
<dbReference type="InterPro" id="IPR011010">
    <property type="entry name" value="DNA_brk_join_enz"/>
</dbReference>
<evidence type="ECO:0000256" key="2">
    <source>
        <dbReference type="ARBA" id="ARBA00022908"/>
    </source>
</evidence>
<dbReference type="InterPro" id="IPR044068">
    <property type="entry name" value="CB"/>
</dbReference>
<evidence type="ECO:0000259" key="6">
    <source>
        <dbReference type="PROSITE" id="PS51898"/>
    </source>
</evidence>
<dbReference type="Gene3D" id="1.10.150.130">
    <property type="match status" value="1"/>
</dbReference>
<dbReference type="InterPro" id="IPR010998">
    <property type="entry name" value="Integrase_recombinase_N"/>
</dbReference>
<protein>
    <submittedName>
        <fullName evidence="8">Site-specific recombinase XerD</fullName>
    </submittedName>
</protein>
<dbReference type="PROSITE" id="PS51900">
    <property type="entry name" value="CB"/>
    <property type="match status" value="1"/>
</dbReference>
<dbReference type="InterPro" id="IPR050808">
    <property type="entry name" value="Phage_Integrase"/>
</dbReference>
<dbReference type="EMBL" id="SLVM01000008">
    <property type="protein sequence ID" value="TCM85168.1"/>
    <property type="molecule type" value="Genomic_DNA"/>
</dbReference>
<keyword evidence="4" id="KW-0233">DNA recombination</keyword>
<evidence type="ECO:0000259" key="7">
    <source>
        <dbReference type="PROSITE" id="PS51900"/>
    </source>
</evidence>
<dbReference type="PROSITE" id="PS51898">
    <property type="entry name" value="TYR_RECOMBINASE"/>
    <property type="match status" value="1"/>
</dbReference>
<evidence type="ECO:0000256" key="3">
    <source>
        <dbReference type="ARBA" id="ARBA00023125"/>
    </source>
</evidence>
<dbReference type="Pfam" id="PF00589">
    <property type="entry name" value="Phage_integrase"/>
    <property type="match status" value="1"/>
</dbReference>
<keyword evidence="9" id="KW-1185">Reference proteome</keyword>
<dbReference type="RefSeq" id="WP_132694293.1">
    <property type="nucleotide sequence ID" value="NZ_SLVM01000008.1"/>
</dbReference>
<dbReference type="InterPro" id="IPR013762">
    <property type="entry name" value="Integrase-like_cat_sf"/>
</dbReference>
<evidence type="ECO:0000256" key="1">
    <source>
        <dbReference type="ARBA" id="ARBA00008857"/>
    </source>
</evidence>